<dbReference type="GO" id="GO:0005886">
    <property type="term" value="C:plasma membrane"/>
    <property type="evidence" value="ECO:0007669"/>
    <property type="project" value="UniProtKB-SubCell"/>
</dbReference>
<evidence type="ECO:0000256" key="7">
    <source>
        <dbReference type="SAM" id="Phobius"/>
    </source>
</evidence>
<dbReference type="InterPro" id="IPR027417">
    <property type="entry name" value="P-loop_NTPase"/>
</dbReference>
<dbReference type="PROSITE" id="PS00211">
    <property type="entry name" value="ABC_TRANSPORTER_1"/>
    <property type="match status" value="1"/>
</dbReference>
<dbReference type="InterPro" id="IPR003439">
    <property type="entry name" value="ABC_transporter-like_ATP-bd"/>
</dbReference>
<keyword evidence="11" id="KW-1185">Reference proteome</keyword>
<sequence length="532" mass="54386">MSPSPLQTLIRLQRRRHAEGLWLAAICAAVVGGASTLLLGLSGWFITASFLAGLAGLASAQAFNVLLPSATIRLLAILRTGARYGERLSGHAAALKSLAAIRPVLFSALAAAPPAEALSLSGGEASARLVQDVDAIETRFVRLSAPWGAGAAVTAGLGLGALAGWGPALAILVSAAAALLIARALARRFSAPAGREIQTRIGALKDATASLSAAAPELRAFGLEAYARQTLARRGEAVDQARLAAARARGWIAVSQATVLGLAVVAAVLLAAPAGAALAALAGLAATMAVEGVGAMASAFDQDGAADQAAERLDGVLRHAPRPATETDLPGLDLHFAGQDFSAGSRIAITGASGSGKTTLLERLMALRPSKAGDLRLGGHDLAGLDLARVRAAFALAPQDAALIAGTVADNLRLAAPDATEEAMWAALTDAALDTRIRAAPAGLNTWLGDNGERLSGGERRRLSLARAYLRPAPWLLLDEPTEGLDAATETRLLDRLIARLDRTGQGLVLVSHRPSPVAICERTVTLSAPST</sequence>
<dbReference type="Gene3D" id="3.40.50.300">
    <property type="entry name" value="P-loop containing nucleotide triphosphate hydrolases"/>
    <property type="match status" value="1"/>
</dbReference>
<dbReference type="InterPro" id="IPR039421">
    <property type="entry name" value="Type_1_exporter"/>
</dbReference>
<dbReference type="SUPFAM" id="SSF90123">
    <property type="entry name" value="ABC transporter transmembrane region"/>
    <property type="match status" value="1"/>
</dbReference>
<dbReference type="PROSITE" id="PS50893">
    <property type="entry name" value="ABC_TRANSPORTER_2"/>
    <property type="match status" value="1"/>
</dbReference>
<dbReference type="InterPro" id="IPR017871">
    <property type="entry name" value="ABC_transporter-like_CS"/>
</dbReference>
<feature type="transmembrane region" description="Helical" evidence="7">
    <location>
        <begin position="52"/>
        <end position="78"/>
    </location>
</feature>
<reference evidence="10 11" key="1">
    <citation type="submission" date="2015-10" db="EMBL/GenBank/DDBJ databases">
        <title>Conservation of the essential genome among Caulobacter and Brevundimonas species.</title>
        <authorList>
            <person name="Scott D."/>
            <person name="Ely B."/>
        </authorList>
    </citation>
    <scope>NUCLEOTIDE SEQUENCE [LARGE SCALE GENOMIC DNA]</scope>
    <source>
        <strain evidence="10 11">CB4</strain>
    </source>
</reference>
<dbReference type="SUPFAM" id="SSF52540">
    <property type="entry name" value="P-loop containing nucleoside triphosphate hydrolases"/>
    <property type="match status" value="1"/>
</dbReference>
<proteinExistence type="predicted"/>
<feature type="transmembrane region" description="Helical" evidence="7">
    <location>
        <begin position="145"/>
        <end position="163"/>
    </location>
</feature>
<dbReference type="InterPro" id="IPR011527">
    <property type="entry name" value="ABC1_TM_dom"/>
</dbReference>
<feature type="transmembrane region" description="Helical" evidence="7">
    <location>
        <begin position="251"/>
        <end position="272"/>
    </location>
</feature>
<evidence type="ECO:0000259" key="8">
    <source>
        <dbReference type="PROSITE" id="PS50893"/>
    </source>
</evidence>
<dbReference type="GO" id="GO:0016887">
    <property type="term" value="F:ATP hydrolysis activity"/>
    <property type="evidence" value="ECO:0007669"/>
    <property type="project" value="InterPro"/>
</dbReference>
<keyword evidence="3" id="KW-0547">Nucleotide-binding</keyword>
<dbReference type="AlphaFoldDB" id="A0A0P0NWJ7"/>
<evidence type="ECO:0000313" key="10">
    <source>
        <dbReference type="EMBL" id="ALL12416.1"/>
    </source>
</evidence>
<evidence type="ECO:0000259" key="9">
    <source>
        <dbReference type="PROSITE" id="PS50929"/>
    </source>
</evidence>
<evidence type="ECO:0000256" key="5">
    <source>
        <dbReference type="ARBA" id="ARBA00022989"/>
    </source>
</evidence>
<dbReference type="SMART" id="SM00382">
    <property type="entry name" value="AAA"/>
    <property type="match status" value="1"/>
</dbReference>
<keyword evidence="6 7" id="KW-0472">Membrane</keyword>
<dbReference type="OrthoDB" id="5288404at2"/>
<dbReference type="InterPro" id="IPR003593">
    <property type="entry name" value="AAA+_ATPase"/>
</dbReference>
<feature type="domain" description="ABC transmembrane type-1" evidence="9">
    <location>
        <begin position="22"/>
        <end position="272"/>
    </location>
</feature>
<dbReference type="Proteomes" id="UP000056905">
    <property type="component" value="Chromosome"/>
</dbReference>
<dbReference type="GO" id="GO:0034040">
    <property type="term" value="F:ATPase-coupled lipid transmembrane transporter activity"/>
    <property type="evidence" value="ECO:0007669"/>
    <property type="project" value="TreeGrafter"/>
</dbReference>
<evidence type="ECO:0000313" key="11">
    <source>
        <dbReference type="Proteomes" id="UP000056905"/>
    </source>
</evidence>
<dbReference type="GO" id="GO:0005524">
    <property type="term" value="F:ATP binding"/>
    <property type="evidence" value="ECO:0007669"/>
    <property type="project" value="UniProtKB-KW"/>
</dbReference>
<dbReference type="EMBL" id="CP013002">
    <property type="protein sequence ID" value="ALL12416.1"/>
    <property type="molecule type" value="Genomic_DNA"/>
</dbReference>
<evidence type="ECO:0000256" key="6">
    <source>
        <dbReference type="ARBA" id="ARBA00023136"/>
    </source>
</evidence>
<evidence type="ECO:0000256" key="2">
    <source>
        <dbReference type="ARBA" id="ARBA00022692"/>
    </source>
</evidence>
<dbReference type="PANTHER" id="PTHR24221:SF654">
    <property type="entry name" value="ATP-BINDING CASSETTE SUB-FAMILY B MEMBER 6"/>
    <property type="match status" value="1"/>
</dbReference>
<feature type="transmembrane region" description="Helical" evidence="7">
    <location>
        <begin position="169"/>
        <end position="186"/>
    </location>
</feature>
<organism evidence="10 11">
    <name type="scientific">Caulobacter henricii</name>
    <dbReference type="NCBI Taxonomy" id="69395"/>
    <lineage>
        <taxon>Bacteria</taxon>
        <taxon>Pseudomonadati</taxon>
        <taxon>Pseudomonadota</taxon>
        <taxon>Alphaproteobacteria</taxon>
        <taxon>Caulobacterales</taxon>
        <taxon>Caulobacteraceae</taxon>
        <taxon>Caulobacter</taxon>
    </lineage>
</organism>
<evidence type="ECO:0000256" key="4">
    <source>
        <dbReference type="ARBA" id="ARBA00022840"/>
    </source>
</evidence>
<dbReference type="RefSeq" id="WP_062144081.1">
    <property type="nucleotide sequence ID" value="NZ_CP013002.1"/>
</dbReference>
<gene>
    <name evidence="10" type="ORF">AQ619_03050</name>
</gene>
<dbReference type="InterPro" id="IPR036640">
    <property type="entry name" value="ABC1_TM_sf"/>
</dbReference>
<name>A0A0P0NWJ7_9CAUL</name>
<dbReference type="STRING" id="69395.AQ619_03050"/>
<keyword evidence="4 10" id="KW-0067">ATP-binding</keyword>
<evidence type="ECO:0000256" key="3">
    <source>
        <dbReference type="ARBA" id="ARBA00022741"/>
    </source>
</evidence>
<dbReference type="Gene3D" id="1.20.1560.10">
    <property type="entry name" value="ABC transporter type 1, transmembrane domain"/>
    <property type="match status" value="1"/>
</dbReference>
<feature type="transmembrane region" description="Helical" evidence="7">
    <location>
        <begin position="21"/>
        <end position="46"/>
    </location>
</feature>
<dbReference type="PROSITE" id="PS50929">
    <property type="entry name" value="ABC_TM1F"/>
    <property type="match status" value="1"/>
</dbReference>
<protein>
    <submittedName>
        <fullName evidence="10">ABC transporter ATP-binding protein</fullName>
    </submittedName>
</protein>
<accession>A0A0P0NWJ7</accession>
<dbReference type="GO" id="GO:0140359">
    <property type="term" value="F:ABC-type transporter activity"/>
    <property type="evidence" value="ECO:0007669"/>
    <property type="project" value="InterPro"/>
</dbReference>
<dbReference type="PANTHER" id="PTHR24221">
    <property type="entry name" value="ATP-BINDING CASSETTE SUB-FAMILY B"/>
    <property type="match status" value="1"/>
</dbReference>
<feature type="domain" description="ABC transporter" evidence="8">
    <location>
        <begin position="311"/>
        <end position="531"/>
    </location>
</feature>
<dbReference type="Pfam" id="PF00005">
    <property type="entry name" value="ABC_tran"/>
    <property type="match status" value="1"/>
</dbReference>
<comment type="subcellular location">
    <subcellularLocation>
        <location evidence="1">Cell membrane</location>
        <topology evidence="1">Multi-pass membrane protein</topology>
    </subcellularLocation>
</comment>
<dbReference type="KEGG" id="chq:AQ619_03050"/>
<evidence type="ECO:0000256" key="1">
    <source>
        <dbReference type="ARBA" id="ARBA00004651"/>
    </source>
</evidence>
<keyword evidence="5 7" id="KW-1133">Transmembrane helix</keyword>
<keyword evidence="2 7" id="KW-0812">Transmembrane</keyword>